<accession>A0A316HAT5</accession>
<evidence type="ECO:0000313" key="4">
    <source>
        <dbReference type="Proteomes" id="UP000245678"/>
    </source>
</evidence>
<name>A0A316HAT5_9SPHI</name>
<dbReference type="Proteomes" id="UP000245678">
    <property type="component" value="Unassembled WGS sequence"/>
</dbReference>
<proteinExistence type="predicted"/>
<dbReference type="RefSeq" id="WP_109608085.1">
    <property type="nucleotide sequence ID" value="NZ_QGHA01000004.1"/>
</dbReference>
<dbReference type="AlphaFoldDB" id="A0A316HAT5"/>
<evidence type="ECO:0000313" key="3">
    <source>
        <dbReference type="EMBL" id="PWK77507.1"/>
    </source>
</evidence>
<protein>
    <submittedName>
        <fullName evidence="3">Putative Zn-dependent protease DUF2268</fullName>
    </submittedName>
</protein>
<gene>
    <name evidence="3" type="ORF">LX99_02384</name>
</gene>
<reference evidence="3 4" key="1">
    <citation type="submission" date="2018-05" db="EMBL/GenBank/DDBJ databases">
        <title>Genomic Encyclopedia of Archaeal and Bacterial Type Strains, Phase II (KMG-II): from individual species to whole genera.</title>
        <authorList>
            <person name="Goeker M."/>
        </authorList>
    </citation>
    <scope>NUCLEOTIDE SEQUENCE [LARGE SCALE GENOMIC DNA]</scope>
    <source>
        <strain evidence="3 4">DSM 19975</strain>
    </source>
</reference>
<dbReference type="Pfam" id="PF10026">
    <property type="entry name" value="DUF2268"/>
    <property type="match status" value="1"/>
</dbReference>
<dbReference type="EMBL" id="QGHA01000004">
    <property type="protein sequence ID" value="PWK77507.1"/>
    <property type="molecule type" value="Genomic_DNA"/>
</dbReference>
<evidence type="ECO:0000259" key="2">
    <source>
        <dbReference type="Pfam" id="PF10026"/>
    </source>
</evidence>
<keyword evidence="3" id="KW-0645">Protease</keyword>
<keyword evidence="4" id="KW-1185">Reference proteome</keyword>
<feature type="domain" description="DUF2268" evidence="2">
    <location>
        <begin position="175"/>
        <end position="310"/>
    </location>
</feature>
<keyword evidence="3" id="KW-0378">Hydrolase</keyword>
<evidence type="ECO:0000256" key="1">
    <source>
        <dbReference type="SAM" id="SignalP"/>
    </source>
</evidence>
<organism evidence="3 4">
    <name type="scientific">Mucilaginibacter oryzae</name>
    <dbReference type="NCBI Taxonomy" id="468058"/>
    <lineage>
        <taxon>Bacteria</taxon>
        <taxon>Pseudomonadati</taxon>
        <taxon>Bacteroidota</taxon>
        <taxon>Sphingobacteriia</taxon>
        <taxon>Sphingobacteriales</taxon>
        <taxon>Sphingobacteriaceae</taxon>
        <taxon>Mucilaginibacter</taxon>
    </lineage>
</organism>
<dbReference type="GO" id="GO:0006508">
    <property type="term" value="P:proteolysis"/>
    <property type="evidence" value="ECO:0007669"/>
    <property type="project" value="UniProtKB-KW"/>
</dbReference>
<comment type="caution">
    <text evidence="3">The sequence shown here is derived from an EMBL/GenBank/DDBJ whole genome shotgun (WGS) entry which is preliminary data.</text>
</comment>
<feature type="signal peptide" evidence="1">
    <location>
        <begin position="1"/>
        <end position="21"/>
    </location>
</feature>
<keyword evidence="1" id="KW-0732">Signal</keyword>
<feature type="chain" id="PRO_5016282182" evidence="1">
    <location>
        <begin position="22"/>
        <end position="329"/>
    </location>
</feature>
<sequence>MIKRILLVFGTVCLVMASSLAQQKSLIETSDIDLFWEVYDKVIAIPDSVTAVQLIQHEYIDKGSEALSAIKNFNFFESRDLYKLIKDKHEYLNSIRKATLSVKADSAKYLAIFDNFKKTYNNYSYPKIRFTMGAMLIGGFNKGDNSIVIGTEIATGTRKSKIESLNPYFKMIVSDNQSIEFLVAHELAHTQQNPGYLENMNLLSLCLMEGSADFIADFLLNRKNTMPYTIYGRKHAKTLKKLFIEHIQSDNQSDKQFIFNNWLYNAKLFISGAISTRPDLGYYIGYEICKSYYRQAGNKKKAIADILNINYDDKNSVTKFYGKSGFAKD</sequence>
<dbReference type="InterPro" id="IPR018728">
    <property type="entry name" value="DUF2268"/>
</dbReference>
<dbReference type="GO" id="GO:0008233">
    <property type="term" value="F:peptidase activity"/>
    <property type="evidence" value="ECO:0007669"/>
    <property type="project" value="UniProtKB-KW"/>
</dbReference>